<feature type="compositionally biased region" description="Basic and acidic residues" evidence="1">
    <location>
        <begin position="9"/>
        <end position="28"/>
    </location>
</feature>
<comment type="caution">
    <text evidence="2">The sequence shown here is derived from an EMBL/GenBank/DDBJ whole genome shotgun (WGS) entry which is preliminary data.</text>
</comment>
<protein>
    <submittedName>
        <fullName evidence="2">Uncharacterized protein</fullName>
    </submittedName>
</protein>
<evidence type="ECO:0000313" key="2">
    <source>
        <dbReference type="EMBL" id="PKI49392.1"/>
    </source>
</evidence>
<proteinExistence type="predicted"/>
<name>A0A2I0IZH2_PUNGR</name>
<feature type="region of interest" description="Disordered" evidence="1">
    <location>
        <begin position="1"/>
        <end position="37"/>
    </location>
</feature>
<dbReference type="EMBL" id="PGOL01002248">
    <property type="protein sequence ID" value="PKI49392.1"/>
    <property type="molecule type" value="Genomic_DNA"/>
</dbReference>
<evidence type="ECO:0000313" key="3">
    <source>
        <dbReference type="Proteomes" id="UP000233551"/>
    </source>
</evidence>
<reference evidence="2 3" key="1">
    <citation type="submission" date="2017-11" db="EMBL/GenBank/DDBJ databases">
        <title>De-novo sequencing of pomegranate (Punica granatum L.) genome.</title>
        <authorList>
            <person name="Akparov Z."/>
            <person name="Amiraslanov A."/>
            <person name="Hajiyeva S."/>
            <person name="Abbasov M."/>
            <person name="Kaur K."/>
            <person name="Hamwieh A."/>
            <person name="Solovyev V."/>
            <person name="Salamov A."/>
            <person name="Braich B."/>
            <person name="Kosarev P."/>
            <person name="Mahmoud A."/>
            <person name="Hajiyev E."/>
            <person name="Babayeva S."/>
            <person name="Izzatullayeva V."/>
            <person name="Mammadov A."/>
            <person name="Mammadov A."/>
            <person name="Sharifova S."/>
            <person name="Ojaghi J."/>
            <person name="Eynullazada K."/>
            <person name="Bayramov B."/>
            <person name="Abdulazimova A."/>
            <person name="Shahmuradov I."/>
        </authorList>
    </citation>
    <scope>NUCLEOTIDE SEQUENCE [LARGE SCALE GENOMIC DNA]</scope>
    <source>
        <strain evidence="3">cv. AG2017</strain>
        <tissue evidence="2">Leaf</tissue>
    </source>
</reference>
<sequence length="156" mass="17547">MPFCFRNPRSKDEASRSKKRLHVEERNSRANPKRSVTPSKVEVLKSEIAHCPRIPATVEVAFFWFAHCPRIPLPLHSRKLLVFGKLICFCLPASFAVDPVSRPLQPLPLPFASFAVDPSVASFLFVLCPVLHPVAVFDCPVPSSEAFLMRAFMFGR</sequence>
<accession>A0A2I0IZH2</accession>
<gene>
    <name evidence="2" type="ORF">CRG98_030206</name>
</gene>
<evidence type="ECO:0000256" key="1">
    <source>
        <dbReference type="SAM" id="MobiDB-lite"/>
    </source>
</evidence>
<organism evidence="2 3">
    <name type="scientific">Punica granatum</name>
    <name type="common">Pomegranate</name>
    <dbReference type="NCBI Taxonomy" id="22663"/>
    <lineage>
        <taxon>Eukaryota</taxon>
        <taxon>Viridiplantae</taxon>
        <taxon>Streptophyta</taxon>
        <taxon>Embryophyta</taxon>
        <taxon>Tracheophyta</taxon>
        <taxon>Spermatophyta</taxon>
        <taxon>Magnoliopsida</taxon>
        <taxon>eudicotyledons</taxon>
        <taxon>Gunneridae</taxon>
        <taxon>Pentapetalae</taxon>
        <taxon>rosids</taxon>
        <taxon>malvids</taxon>
        <taxon>Myrtales</taxon>
        <taxon>Lythraceae</taxon>
        <taxon>Punica</taxon>
    </lineage>
</organism>
<dbReference type="AlphaFoldDB" id="A0A2I0IZH2"/>
<keyword evidence="3" id="KW-1185">Reference proteome</keyword>
<dbReference type="Proteomes" id="UP000233551">
    <property type="component" value="Unassembled WGS sequence"/>
</dbReference>